<comment type="caution">
    <text evidence="8">The sequence shown here is derived from an EMBL/GenBank/DDBJ whole genome shotgun (WGS) entry which is preliminary data.</text>
</comment>
<organism evidence="8 9">
    <name type="scientific">Marasmius tenuissimus</name>
    <dbReference type="NCBI Taxonomy" id="585030"/>
    <lineage>
        <taxon>Eukaryota</taxon>
        <taxon>Fungi</taxon>
        <taxon>Dikarya</taxon>
        <taxon>Basidiomycota</taxon>
        <taxon>Agaricomycotina</taxon>
        <taxon>Agaricomycetes</taxon>
        <taxon>Agaricomycetidae</taxon>
        <taxon>Agaricales</taxon>
        <taxon>Marasmiineae</taxon>
        <taxon>Marasmiaceae</taxon>
        <taxon>Marasmius</taxon>
    </lineage>
</organism>
<dbReference type="PROSITE" id="PS00086">
    <property type="entry name" value="CYTOCHROME_P450"/>
    <property type="match status" value="1"/>
</dbReference>
<evidence type="ECO:0000256" key="2">
    <source>
        <dbReference type="ARBA" id="ARBA00010617"/>
    </source>
</evidence>
<comment type="similarity">
    <text evidence="2 7">Belongs to the cytochrome P450 family.</text>
</comment>
<dbReference type="InterPro" id="IPR001128">
    <property type="entry name" value="Cyt_P450"/>
</dbReference>
<evidence type="ECO:0000256" key="7">
    <source>
        <dbReference type="RuleBase" id="RU000461"/>
    </source>
</evidence>
<name>A0ABR3A2E9_9AGAR</name>
<dbReference type="CDD" id="cd11041">
    <property type="entry name" value="CYP503A1-like"/>
    <property type="match status" value="1"/>
</dbReference>
<dbReference type="SUPFAM" id="SSF48264">
    <property type="entry name" value="Cytochrome P450"/>
    <property type="match status" value="1"/>
</dbReference>
<dbReference type="PRINTS" id="PR00463">
    <property type="entry name" value="EP450I"/>
</dbReference>
<evidence type="ECO:0000256" key="6">
    <source>
        <dbReference type="ARBA" id="ARBA00023033"/>
    </source>
</evidence>
<dbReference type="Gene3D" id="1.10.630.10">
    <property type="entry name" value="Cytochrome P450"/>
    <property type="match status" value="1"/>
</dbReference>
<evidence type="ECO:0008006" key="10">
    <source>
        <dbReference type="Google" id="ProtNLM"/>
    </source>
</evidence>
<keyword evidence="7" id="KW-0349">Heme</keyword>
<evidence type="ECO:0000256" key="4">
    <source>
        <dbReference type="ARBA" id="ARBA00023002"/>
    </source>
</evidence>
<reference evidence="8 9" key="1">
    <citation type="submission" date="2024-05" db="EMBL/GenBank/DDBJ databases">
        <title>A draft genome resource for the thread blight pathogen Marasmius tenuissimus strain MS-2.</title>
        <authorList>
            <person name="Yulfo-Soto G.E."/>
            <person name="Baruah I.K."/>
            <person name="Amoako-Attah I."/>
            <person name="Bukari Y."/>
            <person name="Meinhardt L.W."/>
            <person name="Bailey B.A."/>
            <person name="Cohen S.P."/>
        </authorList>
    </citation>
    <scope>NUCLEOTIDE SEQUENCE [LARGE SCALE GENOMIC DNA]</scope>
    <source>
        <strain evidence="8 9">MS-2</strain>
    </source>
</reference>
<dbReference type="InterPro" id="IPR036396">
    <property type="entry name" value="Cyt_P450_sf"/>
</dbReference>
<gene>
    <name evidence="8" type="ORF">AAF712_004807</name>
</gene>
<proteinExistence type="inferred from homology"/>
<keyword evidence="4 7" id="KW-0560">Oxidoreductase</keyword>
<keyword evidence="6 7" id="KW-0503">Monooxygenase</keyword>
<keyword evidence="3 7" id="KW-0479">Metal-binding</keyword>
<dbReference type="PANTHER" id="PTHR46206">
    <property type="entry name" value="CYTOCHROME P450"/>
    <property type="match status" value="1"/>
</dbReference>
<evidence type="ECO:0000256" key="5">
    <source>
        <dbReference type="ARBA" id="ARBA00023004"/>
    </source>
</evidence>
<keyword evidence="5 7" id="KW-0408">Iron</keyword>
<protein>
    <recommendedName>
        <fullName evidence="10">Cytochrome P450</fullName>
    </recommendedName>
</protein>
<keyword evidence="9" id="KW-1185">Reference proteome</keyword>
<accession>A0ABR3A2E9</accession>
<dbReference type="InterPro" id="IPR017972">
    <property type="entry name" value="Cyt_P450_CS"/>
</dbReference>
<comment type="cofactor">
    <cofactor evidence="1">
        <name>heme</name>
        <dbReference type="ChEBI" id="CHEBI:30413"/>
    </cofactor>
</comment>
<dbReference type="PANTHER" id="PTHR46206:SF6">
    <property type="entry name" value="CYTOCHROME P450 MONOOXYGENASE AN1598-RELATED"/>
    <property type="match status" value="1"/>
</dbReference>
<dbReference type="EMBL" id="JBBXMP010000020">
    <property type="protein sequence ID" value="KAL0068147.1"/>
    <property type="molecule type" value="Genomic_DNA"/>
</dbReference>
<dbReference type="InterPro" id="IPR002401">
    <property type="entry name" value="Cyt_P450_E_grp-I"/>
</dbReference>
<dbReference type="Proteomes" id="UP001437256">
    <property type="component" value="Unassembled WGS sequence"/>
</dbReference>
<evidence type="ECO:0000313" key="9">
    <source>
        <dbReference type="Proteomes" id="UP001437256"/>
    </source>
</evidence>
<evidence type="ECO:0000313" key="8">
    <source>
        <dbReference type="EMBL" id="KAL0068147.1"/>
    </source>
</evidence>
<sequence length="505" mass="57362">MGFLPEIEGYTLGIGILLFFVTYRYVSAYQAWVKLAGIPTLGHDGVFLSYITAWRAVTDPLKLVEEGCRKYPGGAFKIPTLSGWQVVVNGPQMINDMRRATDEELSFVQAAGHQLQVDYTMSPNTHINPHHINVVRTPLTRNIGARFDDIVDETFAAFADYIPLKDDWVEMPVTRTIQEMVVRITNRFFVGLPLCRDPDWCDLNIQFTINVAVNSILIRLFPEFLHPFERMRRALRHIGATIEHRLEMDRQRGADWQDRPNDAISWAIDMVNDIGEEWQKGSAEDICLRILAINFAAIHTTSMAFTHALCHLAANQQALKPLRQEVETVIKKEGWSKTAMVQLRLLDSFLRESQRHWGAAQLSVIRETLQDFRFSDGTVVPAGTKVAAAGYYTRHDEGTYPAPDDFVPSRFAEMRDRAGEGLKHQMVTPTLDWVLFGTGKHACPGRFFAVAELKAMFAHLLLNYDVKFKDDAGFPPSMIFGTNITPNQSAKVMFRKRRDEAGHQF</sequence>
<evidence type="ECO:0000256" key="1">
    <source>
        <dbReference type="ARBA" id="ARBA00001971"/>
    </source>
</evidence>
<dbReference type="Pfam" id="PF00067">
    <property type="entry name" value="p450"/>
    <property type="match status" value="1"/>
</dbReference>
<evidence type="ECO:0000256" key="3">
    <source>
        <dbReference type="ARBA" id="ARBA00022723"/>
    </source>
</evidence>